<dbReference type="AlphaFoldDB" id="A0A1M2W2A4"/>
<dbReference type="PANTHER" id="PTHR17630:SF44">
    <property type="entry name" value="PROTEIN AIM2"/>
    <property type="match status" value="1"/>
</dbReference>
<gene>
    <name evidence="2" type="ORF">TRAPUB_9439</name>
</gene>
<dbReference type="OMA" id="DPYQRWV"/>
<dbReference type="InterPro" id="IPR029058">
    <property type="entry name" value="AB_hydrolase_fold"/>
</dbReference>
<feature type="domain" description="Dienelactone hydrolase" evidence="1">
    <location>
        <begin position="37"/>
        <end position="253"/>
    </location>
</feature>
<reference evidence="2 3" key="1">
    <citation type="submission" date="2016-10" db="EMBL/GenBank/DDBJ databases">
        <title>Genome sequence of the basidiomycete white-rot fungus Trametes pubescens.</title>
        <authorList>
            <person name="Makela M.R."/>
            <person name="Granchi Z."/>
            <person name="Peng M."/>
            <person name="De Vries R.P."/>
            <person name="Grigoriev I."/>
            <person name="Riley R."/>
            <person name="Hilden K."/>
        </authorList>
    </citation>
    <scope>NUCLEOTIDE SEQUENCE [LARGE SCALE GENOMIC DNA]</scope>
    <source>
        <strain evidence="2 3">FBCC735</strain>
    </source>
</reference>
<evidence type="ECO:0000259" key="1">
    <source>
        <dbReference type="Pfam" id="PF01738"/>
    </source>
</evidence>
<dbReference type="EMBL" id="MNAD01000343">
    <property type="protein sequence ID" value="OJT14005.1"/>
    <property type="molecule type" value="Genomic_DNA"/>
</dbReference>
<dbReference type="Proteomes" id="UP000184267">
    <property type="component" value="Unassembled WGS sequence"/>
</dbReference>
<dbReference type="STRING" id="154538.A0A1M2W2A4"/>
<evidence type="ECO:0000313" key="2">
    <source>
        <dbReference type="EMBL" id="OJT14005.1"/>
    </source>
</evidence>
<evidence type="ECO:0000313" key="3">
    <source>
        <dbReference type="Proteomes" id="UP000184267"/>
    </source>
</evidence>
<dbReference type="Gene3D" id="3.40.50.1820">
    <property type="entry name" value="alpha/beta hydrolase"/>
    <property type="match status" value="1"/>
</dbReference>
<organism evidence="2 3">
    <name type="scientific">Trametes pubescens</name>
    <name type="common">White-rot fungus</name>
    <dbReference type="NCBI Taxonomy" id="154538"/>
    <lineage>
        <taxon>Eukaryota</taxon>
        <taxon>Fungi</taxon>
        <taxon>Dikarya</taxon>
        <taxon>Basidiomycota</taxon>
        <taxon>Agaricomycotina</taxon>
        <taxon>Agaricomycetes</taxon>
        <taxon>Polyporales</taxon>
        <taxon>Polyporaceae</taxon>
        <taxon>Trametes</taxon>
    </lineage>
</organism>
<proteinExistence type="predicted"/>
<dbReference type="OrthoDB" id="1393670at2759"/>
<sequence>MSSTSPTLAGPPGECCRQTVHHVGTPRGTLESIADVQTYIARPAGASDTDTDRVILFFSDVFGALYTNSQLVMDYWADNGFLVLGLDYFEGDSKALLDLDDETFDYPAWQKRHQVRAAVLIPPWIEAVRERFGTDKKYCCTGYCFGAPYVMDLLKTDWIKAGAFGHPAFLNEDHFRGIKQPLLMSCAEIDHTFQIEARRRAEDMLVEQKATYTIQVFGSVKHGFALRGDMSVPTEKWAKEESARGILDWFNHFCA</sequence>
<dbReference type="Pfam" id="PF01738">
    <property type="entry name" value="DLH"/>
    <property type="match status" value="1"/>
</dbReference>
<dbReference type="InterPro" id="IPR002925">
    <property type="entry name" value="Dienelactn_hydro"/>
</dbReference>
<protein>
    <submittedName>
        <fullName evidence="2">Protein AIM2</fullName>
    </submittedName>
</protein>
<comment type="caution">
    <text evidence="2">The sequence shown here is derived from an EMBL/GenBank/DDBJ whole genome shotgun (WGS) entry which is preliminary data.</text>
</comment>
<dbReference type="PANTHER" id="PTHR17630">
    <property type="entry name" value="DIENELACTONE HYDROLASE"/>
    <property type="match status" value="1"/>
</dbReference>
<dbReference type="SUPFAM" id="SSF53474">
    <property type="entry name" value="alpha/beta-Hydrolases"/>
    <property type="match status" value="1"/>
</dbReference>
<dbReference type="GO" id="GO:0016787">
    <property type="term" value="F:hydrolase activity"/>
    <property type="evidence" value="ECO:0007669"/>
    <property type="project" value="InterPro"/>
</dbReference>
<accession>A0A1M2W2A4</accession>
<name>A0A1M2W2A4_TRAPU</name>
<keyword evidence="3" id="KW-1185">Reference proteome</keyword>